<feature type="chain" id="PRO_5039064941" evidence="2">
    <location>
        <begin position="26"/>
        <end position="380"/>
    </location>
</feature>
<dbReference type="HOGENOM" id="CLU_045815_0_0_11"/>
<proteinExistence type="predicted"/>
<accession>I4BDJ7</accession>
<dbReference type="SUPFAM" id="SSF53474">
    <property type="entry name" value="alpha/beta-Hydrolases"/>
    <property type="match status" value="1"/>
</dbReference>
<dbReference type="PATRIC" id="fig|710421.3.peg.528"/>
<feature type="region of interest" description="Disordered" evidence="1">
    <location>
        <begin position="293"/>
        <end position="380"/>
    </location>
</feature>
<dbReference type="Gene3D" id="3.40.50.1820">
    <property type="entry name" value="alpha/beta hydrolase"/>
    <property type="match status" value="1"/>
</dbReference>
<evidence type="ECO:0000256" key="2">
    <source>
        <dbReference type="SAM" id="SignalP"/>
    </source>
</evidence>
<dbReference type="InterPro" id="IPR013228">
    <property type="entry name" value="PE-PPE_C"/>
</dbReference>
<evidence type="ECO:0000313" key="5">
    <source>
        <dbReference type="Proteomes" id="UP000006057"/>
    </source>
</evidence>
<feature type="domain" description="PE-PPE" evidence="3">
    <location>
        <begin position="78"/>
        <end position="272"/>
    </location>
</feature>
<dbReference type="STRING" id="710421.Mycch_0535"/>
<dbReference type="OrthoDB" id="4593375at2"/>
<name>I4BDJ7_MYCCN</name>
<feature type="compositionally biased region" description="Basic and acidic residues" evidence="1">
    <location>
        <begin position="312"/>
        <end position="338"/>
    </location>
</feature>
<evidence type="ECO:0000259" key="3">
    <source>
        <dbReference type="Pfam" id="PF08237"/>
    </source>
</evidence>
<dbReference type="Proteomes" id="UP000006057">
    <property type="component" value="Chromosome"/>
</dbReference>
<keyword evidence="2" id="KW-0732">Signal</keyword>
<dbReference type="Pfam" id="PF08237">
    <property type="entry name" value="PE-PPE"/>
    <property type="match status" value="1"/>
</dbReference>
<organism evidence="4 5">
    <name type="scientific">Mycolicibacterium chubuense (strain NBB4)</name>
    <name type="common">Mycobacterium chubuense</name>
    <dbReference type="NCBI Taxonomy" id="710421"/>
    <lineage>
        <taxon>Bacteria</taxon>
        <taxon>Bacillati</taxon>
        <taxon>Actinomycetota</taxon>
        <taxon>Actinomycetes</taxon>
        <taxon>Mycobacteriales</taxon>
        <taxon>Mycobacteriaceae</taxon>
        <taxon>Mycolicibacterium</taxon>
    </lineage>
</organism>
<dbReference type="EMBL" id="CP003053">
    <property type="protein sequence ID" value="AFM15354.1"/>
    <property type="molecule type" value="Genomic_DNA"/>
</dbReference>
<evidence type="ECO:0000313" key="4">
    <source>
        <dbReference type="EMBL" id="AFM15354.1"/>
    </source>
</evidence>
<dbReference type="AlphaFoldDB" id="I4BDJ7"/>
<protein>
    <submittedName>
        <fullName evidence="4">PE-PPE domain-containing protein</fullName>
    </submittedName>
</protein>
<keyword evidence="5" id="KW-1185">Reference proteome</keyword>
<dbReference type="eggNOG" id="COG5651">
    <property type="taxonomic scope" value="Bacteria"/>
</dbReference>
<reference evidence="4 5" key="1">
    <citation type="submission" date="2012-06" db="EMBL/GenBank/DDBJ databases">
        <title>Complete sequence of chromosome of Mycobacterium chubuense NBB4.</title>
        <authorList>
            <consortium name="US DOE Joint Genome Institute"/>
            <person name="Lucas S."/>
            <person name="Han J."/>
            <person name="Lapidus A."/>
            <person name="Cheng J.-F."/>
            <person name="Goodwin L."/>
            <person name="Pitluck S."/>
            <person name="Peters L."/>
            <person name="Mikhailova N."/>
            <person name="Teshima H."/>
            <person name="Detter J.C."/>
            <person name="Han C."/>
            <person name="Tapia R."/>
            <person name="Land M."/>
            <person name="Hauser L."/>
            <person name="Kyrpides N."/>
            <person name="Ivanova N."/>
            <person name="Pagani I."/>
            <person name="Mattes T."/>
            <person name="Holmes A."/>
            <person name="Rutledge P."/>
            <person name="Paulsen I."/>
            <person name="Coleman N."/>
            <person name="Woyke T."/>
        </authorList>
    </citation>
    <scope>NUCLEOTIDE SEQUENCE [LARGE SCALE GENOMIC DNA]</scope>
    <source>
        <strain evidence="4 5">NBB4</strain>
    </source>
</reference>
<dbReference type="KEGG" id="mcb:Mycch_0535"/>
<feature type="signal peptide" evidence="2">
    <location>
        <begin position="1"/>
        <end position="25"/>
    </location>
</feature>
<gene>
    <name evidence="4" type="ordered locus">Mycch_0535</name>
</gene>
<sequence length="380" mass="41421" precursor="true">MAISRKWLAPVIALTCLLLSSGTVATPVSSAEEAVLIPGATIFKRLDPLYPLIRKSYRFIGINFHDDVDPQIVDYSQNPFATERALAAGVMQAEIAVREIDGEVVVIGESMGSMVASRLAAKLAASSDPPSPNDIRFVLIASPEEGIAQYFKVGTYIPLLNYRVSRVAESPYPTAVVIGEYDFWADPPDRPWNLVALANAALGVVFVHGPPTWPVDPVDVPPENVTVDGTVTTYLVPTEHLPLTQPLRLLGIPDRVVDAADRILRPIVDAGYRRQDKPGDMRPYLADGRIRRDAHAAQSRSDQQGEDPGVQKAERRDRPRRSGIDVRESRSDRAERWAQRQTGSGGSARVPRAAGGRTRVATVTPGRPPRSGHHRDGVGD</sequence>
<dbReference type="InterPro" id="IPR029058">
    <property type="entry name" value="AB_hydrolase_fold"/>
</dbReference>
<evidence type="ECO:0000256" key="1">
    <source>
        <dbReference type="SAM" id="MobiDB-lite"/>
    </source>
</evidence>